<name>A0A6H0KLW2_9BACE</name>
<gene>
    <name evidence="2" type="ORF">BacF7301_05110</name>
</gene>
<dbReference type="RefSeq" id="WP_167960832.1">
    <property type="nucleotide sequence ID" value="NZ_CP050831.1"/>
</dbReference>
<proteinExistence type="predicted"/>
<feature type="signal peptide" evidence="1">
    <location>
        <begin position="1"/>
        <end position="21"/>
    </location>
</feature>
<evidence type="ECO:0000313" key="2">
    <source>
        <dbReference type="EMBL" id="QIU93568.1"/>
    </source>
</evidence>
<accession>A0A6H0KLW2</accession>
<dbReference type="KEGG" id="bfc:BacF7301_05110"/>
<feature type="chain" id="PRO_5026138959" evidence="1">
    <location>
        <begin position="22"/>
        <end position="231"/>
    </location>
</feature>
<organism evidence="2 3">
    <name type="scientific">Bacteroides faecium</name>
    <dbReference type="NCBI Taxonomy" id="2715212"/>
    <lineage>
        <taxon>Bacteria</taxon>
        <taxon>Pseudomonadati</taxon>
        <taxon>Bacteroidota</taxon>
        <taxon>Bacteroidia</taxon>
        <taxon>Bacteroidales</taxon>
        <taxon>Bacteroidaceae</taxon>
        <taxon>Bacteroides</taxon>
    </lineage>
</organism>
<protein>
    <submittedName>
        <fullName evidence="2">Uncharacterized protein</fullName>
    </submittedName>
</protein>
<evidence type="ECO:0000313" key="3">
    <source>
        <dbReference type="Proteomes" id="UP000501780"/>
    </source>
</evidence>
<sequence length="231" mass="26081">MKKRILFFIVMLFLLHVVLYAQDPEKTGAWVGDAIPVTFTAGQSTFTDTRNTTDYRLYDSYGYRSPFTGEVEWTEGGAVFYRLQTETNGDIIINNWGSDVAFSSLFLVTPIDPLKEPIDGLTCDLVRNVAMIYPWDYISVDPPSDFPGWISRGQAYLHVSDLPAGIYYIISAGYKGSNASKPDGNVRTNITLKLQRRIPDEPSVQPEEPNNSSVQYRYDLSGNRVKNIKKQ</sequence>
<evidence type="ECO:0000256" key="1">
    <source>
        <dbReference type="SAM" id="SignalP"/>
    </source>
</evidence>
<dbReference type="EMBL" id="CP050831">
    <property type="protein sequence ID" value="QIU93568.1"/>
    <property type="molecule type" value="Genomic_DNA"/>
</dbReference>
<dbReference type="Proteomes" id="UP000501780">
    <property type="component" value="Chromosome"/>
</dbReference>
<dbReference type="AlphaFoldDB" id="A0A6H0KLW2"/>
<keyword evidence="1" id="KW-0732">Signal</keyword>
<reference evidence="2 3" key="1">
    <citation type="submission" date="2020-03" db="EMBL/GenBank/DDBJ databases">
        <title>Genomic analysis of Bacteroides faecium CBA7301.</title>
        <authorList>
            <person name="Kim J."/>
            <person name="Roh S.W."/>
        </authorList>
    </citation>
    <scope>NUCLEOTIDE SEQUENCE [LARGE SCALE GENOMIC DNA]</scope>
    <source>
        <strain evidence="2 3">CBA7301</strain>
    </source>
</reference>
<keyword evidence="3" id="KW-1185">Reference proteome</keyword>